<keyword evidence="3" id="KW-1185">Reference proteome</keyword>
<proteinExistence type="predicted"/>
<dbReference type="RefSeq" id="WP_087938690.1">
    <property type="nucleotide sequence ID" value="NZ_FNAC01000010.1"/>
</dbReference>
<dbReference type="STRING" id="686796.SAMN04488104_101013"/>
<evidence type="ECO:0000313" key="3">
    <source>
        <dbReference type="Proteomes" id="UP000199060"/>
    </source>
</evidence>
<organism evidence="2 3">
    <name type="scientific">Algoriphagus faecimaris</name>
    <dbReference type="NCBI Taxonomy" id="686796"/>
    <lineage>
        <taxon>Bacteria</taxon>
        <taxon>Pseudomonadati</taxon>
        <taxon>Bacteroidota</taxon>
        <taxon>Cytophagia</taxon>
        <taxon>Cytophagales</taxon>
        <taxon>Cyclobacteriaceae</taxon>
        <taxon>Algoriphagus</taxon>
    </lineage>
</organism>
<dbReference type="OrthoDB" id="840164at2"/>
<feature type="transmembrane region" description="Helical" evidence="1">
    <location>
        <begin position="6"/>
        <end position="25"/>
    </location>
</feature>
<keyword evidence="1" id="KW-0472">Membrane</keyword>
<evidence type="ECO:0000313" key="2">
    <source>
        <dbReference type="EMBL" id="SDC94314.1"/>
    </source>
</evidence>
<evidence type="ECO:0000256" key="1">
    <source>
        <dbReference type="SAM" id="Phobius"/>
    </source>
</evidence>
<accession>A0A1G6QQR4</accession>
<sequence>MQELGIYAVLFILLIGHTLLAGKMYRKVHDDTSLSLREKNDWKLKALIFPGYFWFKYKKLSR</sequence>
<name>A0A1G6QQR4_9BACT</name>
<keyword evidence="1" id="KW-0812">Transmembrane</keyword>
<reference evidence="3" key="1">
    <citation type="submission" date="2016-10" db="EMBL/GenBank/DDBJ databases">
        <authorList>
            <person name="Varghese N."/>
            <person name="Submissions S."/>
        </authorList>
    </citation>
    <scope>NUCLEOTIDE SEQUENCE [LARGE SCALE GENOMIC DNA]</scope>
    <source>
        <strain evidence="3">DSM 23095</strain>
    </source>
</reference>
<protein>
    <submittedName>
        <fullName evidence="2">Uncharacterized protein</fullName>
    </submittedName>
</protein>
<keyword evidence="1" id="KW-1133">Transmembrane helix</keyword>
<gene>
    <name evidence="2" type="ORF">SAMN04488104_101013</name>
</gene>
<dbReference type="EMBL" id="FNAC01000010">
    <property type="protein sequence ID" value="SDC94314.1"/>
    <property type="molecule type" value="Genomic_DNA"/>
</dbReference>
<dbReference type="Proteomes" id="UP000199060">
    <property type="component" value="Unassembled WGS sequence"/>
</dbReference>
<dbReference type="AlphaFoldDB" id="A0A1G6QQR4"/>